<protein>
    <submittedName>
        <fullName evidence="3">Histone deacetylase family protein</fullName>
    </submittedName>
</protein>
<organism evidence="3 4">
    <name type="scientific">Phaeodactylibacter luteus</name>
    <dbReference type="NCBI Taxonomy" id="1564516"/>
    <lineage>
        <taxon>Bacteria</taxon>
        <taxon>Pseudomonadati</taxon>
        <taxon>Bacteroidota</taxon>
        <taxon>Saprospiria</taxon>
        <taxon>Saprospirales</taxon>
        <taxon>Haliscomenobacteraceae</taxon>
        <taxon>Phaeodactylibacter</taxon>
    </lineage>
</organism>
<evidence type="ECO:0000313" key="4">
    <source>
        <dbReference type="Proteomes" id="UP000321580"/>
    </source>
</evidence>
<dbReference type="AlphaFoldDB" id="A0A5C6RLJ8"/>
<dbReference type="PRINTS" id="PR01270">
    <property type="entry name" value="HDASUPER"/>
</dbReference>
<dbReference type="Proteomes" id="UP000321580">
    <property type="component" value="Unassembled WGS sequence"/>
</dbReference>
<reference evidence="3 4" key="1">
    <citation type="submission" date="2019-08" db="EMBL/GenBank/DDBJ databases">
        <title>Genome of Phaeodactylibacter luteus.</title>
        <authorList>
            <person name="Bowman J.P."/>
        </authorList>
    </citation>
    <scope>NUCLEOTIDE SEQUENCE [LARGE SCALE GENOMIC DNA]</scope>
    <source>
        <strain evidence="3 4">KCTC 42180</strain>
    </source>
</reference>
<evidence type="ECO:0000256" key="1">
    <source>
        <dbReference type="ARBA" id="ARBA00005947"/>
    </source>
</evidence>
<comment type="caution">
    <text evidence="3">The sequence shown here is derived from an EMBL/GenBank/DDBJ whole genome shotgun (WGS) entry which is preliminary data.</text>
</comment>
<proteinExistence type="inferred from homology"/>
<feature type="domain" description="Histone deacetylase" evidence="2">
    <location>
        <begin position="42"/>
        <end position="277"/>
    </location>
</feature>
<evidence type="ECO:0000313" key="3">
    <source>
        <dbReference type="EMBL" id="TXB62500.1"/>
    </source>
</evidence>
<dbReference type="InterPro" id="IPR023801">
    <property type="entry name" value="His_deacetylse_dom"/>
</dbReference>
<dbReference type="PANTHER" id="PTHR10625">
    <property type="entry name" value="HISTONE DEACETYLASE HDAC1-RELATED"/>
    <property type="match status" value="1"/>
</dbReference>
<dbReference type="OrthoDB" id="9808367at2"/>
<dbReference type="SUPFAM" id="SSF52768">
    <property type="entry name" value="Arginase/deacetylase"/>
    <property type="match status" value="1"/>
</dbReference>
<evidence type="ECO:0000259" key="2">
    <source>
        <dbReference type="Pfam" id="PF00850"/>
    </source>
</evidence>
<accession>A0A5C6RLJ8</accession>
<dbReference type="Pfam" id="PF00850">
    <property type="entry name" value="Hist_deacetyl"/>
    <property type="match status" value="1"/>
</dbReference>
<dbReference type="InterPro" id="IPR037138">
    <property type="entry name" value="His_deacetylse_dom_sf"/>
</dbReference>
<comment type="similarity">
    <text evidence="1">Belongs to the histone deacetylase family.</text>
</comment>
<keyword evidence="4" id="KW-1185">Reference proteome</keyword>
<name>A0A5C6RLJ8_9BACT</name>
<dbReference type="Gene3D" id="3.40.800.20">
    <property type="entry name" value="Histone deacetylase domain"/>
    <property type="match status" value="1"/>
</dbReference>
<dbReference type="GO" id="GO:0004407">
    <property type="term" value="F:histone deacetylase activity"/>
    <property type="evidence" value="ECO:0007669"/>
    <property type="project" value="TreeGrafter"/>
</dbReference>
<dbReference type="GO" id="GO:0040029">
    <property type="term" value="P:epigenetic regulation of gene expression"/>
    <property type="evidence" value="ECO:0007669"/>
    <property type="project" value="TreeGrafter"/>
</dbReference>
<dbReference type="CDD" id="cd10001">
    <property type="entry name" value="HDAC_classII_APAH"/>
    <property type="match status" value="1"/>
</dbReference>
<dbReference type="InterPro" id="IPR023696">
    <property type="entry name" value="Ureohydrolase_dom_sf"/>
</dbReference>
<dbReference type="InterPro" id="IPR000286">
    <property type="entry name" value="HDACs"/>
</dbReference>
<dbReference type="PANTHER" id="PTHR10625:SF10">
    <property type="entry name" value="HISTONE DEACETYLASE HDAC1"/>
    <property type="match status" value="1"/>
</dbReference>
<gene>
    <name evidence="3" type="ORF">FRY97_13820</name>
</gene>
<sequence length="318" mass="35166">MPLIYHPVVLQHDTGLHPESGKRFEAMGELPVTELIDGAPYLGLVHSKDYVRQIKSACEFGQRLDGDTPTSAGSFEAARFAVGATIMAAEQEGFALVRPPGHHAYAARGSGFCLFNNVAVAAQHLVEQGKRVLILDFDGHLGDGTSDIFYRTDQVLYWSIHQYPAYPGHGFVDEIGVGPGKGFNINVPLPPGAGDDIYNEVLDYFLPVVKQFQPDVVALSAGFDAHQRDLLLDLKLSTSFFYTLGQRLRANFDHLFGTLEGGYNIDEMPRCLFNFLAGVNGQAMPYAEEATISGLRAWETFEIYVHAVMGKLRDYWKF</sequence>
<dbReference type="EMBL" id="VOOR01000029">
    <property type="protein sequence ID" value="TXB62500.1"/>
    <property type="molecule type" value="Genomic_DNA"/>
</dbReference>